<dbReference type="InterPro" id="IPR041872">
    <property type="entry name" value="Anticodon_Met"/>
</dbReference>
<dbReference type="SUPFAM" id="SSF57770">
    <property type="entry name" value="Methionyl-tRNA synthetase (MetRS), Zn-domain"/>
    <property type="match status" value="1"/>
</dbReference>
<dbReference type="GO" id="GO:0005829">
    <property type="term" value="C:cytosol"/>
    <property type="evidence" value="ECO:0007669"/>
    <property type="project" value="TreeGrafter"/>
</dbReference>
<sequence length="509" mass="58804">MSKDNSKRDILVTNALPYANGPLHLGHLLEHIQSDIWVRYQRFQGNNCTYICGEDAHGTSIMLKAEEEGVSPEKLIEEVRISHEEDFKAFNISHDNYHTTHSDENQFYSETIFSRLKDKGLIEEKEIEQLYDTEKELFLSDRYVQGTCPHCEADKQYGDNCEVCSSTYSAIDLINPISVLTNTKPKLKKSLHLFFKLSSLKKEIKEWLNTSQVPSQALNKLSEWTDGEIKDWDISRDAPYFGFKIPGHNNKYFYVWLDAPIGYLASHKNYLDKLKRSEEFDDYWKPDSTAELYHFIGKDIMYFHALFFPAMLLKSEFRQPDGVFIHGFLTVNGEKMSKSRGTFILAKTYHQALDPEYIRYYFAAKLGTGVGDIDLNLDDFLQRVNSDVVGKFINIGSRTANFINEGFSNKLSSNLHEEALIQDFLDQASVISEAYEKREFSKAIREIMVLADKANQYIDRMEPWVLSKEEKNKELVQSVCTTALNLFRLLTIMLNPVVPNLCSRVYSFL</sequence>
<organism evidence="13">
    <name type="scientific">marine metagenome</name>
    <dbReference type="NCBI Taxonomy" id="408172"/>
    <lineage>
        <taxon>unclassified sequences</taxon>
        <taxon>metagenomes</taxon>
        <taxon>ecological metagenomes</taxon>
    </lineage>
</organism>
<dbReference type="FunFam" id="2.20.28.20:FF:000001">
    <property type="entry name" value="Methionine--tRNA ligase"/>
    <property type="match status" value="1"/>
</dbReference>
<dbReference type="NCBIfam" id="TIGR00398">
    <property type="entry name" value="metG"/>
    <property type="match status" value="1"/>
</dbReference>
<proteinExistence type="inferred from homology"/>
<keyword evidence="7" id="KW-0648">Protein biosynthesis</keyword>
<dbReference type="InterPro" id="IPR009080">
    <property type="entry name" value="tRNAsynth_Ia_anticodon-bd"/>
</dbReference>
<dbReference type="CDD" id="cd00814">
    <property type="entry name" value="MetRS_core"/>
    <property type="match status" value="1"/>
</dbReference>
<dbReference type="HAMAP" id="MF_00098">
    <property type="entry name" value="Met_tRNA_synth_type1"/>
    <property type="match status" value="1"/>
</dbReference>
<gene>
    <name evidence="13" type="ORF">METZ01_LOCUS154125</name>
</gene>
<dbReference type="PANTHER" id="PTHR45765">
    <property type="entry name" value="METHIONINE--TRNA LIGASE"/>
    <property type="match status" value="1"/>
</dbReference>
<keyword evidence="4" id="KW-0436">Ligase</keyword>
<comment type="catalytic activity">
    <reaction evidence="10">
        <text>tRNA(Met) + L-methionine + ATP = L-methionyl-tRNA(Met) + AMP + diphosphate</text>
        <dbReference type="Rhea" id="RHEA:13481"/>
        <dbReference type="Rhea" id="RHEA-COMP:9667"/>
        <dbReference type="Rhea" id="RHEA-COMP:9698"/>
        <dbReference type="ChEBI" id="CHEBI:30616"/>
        <dbReference type="ChEBI" id="CHEBI:33019"/>
        <dbReference type="ChEBI" id="CHEBI:57844"/>
        <dbReference type="ChEBI" id="CHEBI:78442"/>
        <dbReference type="ChEBI" id="CHEBI:78530"/>
        <dbReference type="ChEBI" id="CHEBI:456215"/>
        <dbReference type="EC" id="6.1.1.10"/>
    </reaction>
</comment>
<dbReference type="SUPFAM" id="SSF52374">
    <property type="entry name" value="Nucleotidylyl transferase"/>
    <property type="match status" value="1"/>
</dbReference>
<evidence type="ECO:0000256" key="3">
    <source>
        <dbReference type="ARBA" id="ARBA00022490"/>
    </source>
</evidence>
<feature type="domain" description="Methionyl-tRNA synthetase anticodon-binding" evidence="12">
    <location>
        <begin position="416"/>
        <end position="506"/>
    </location>
</feature>
<dbReference type="NCBIfam" id="NF001100">
    <property type="entry name" value="PRK00133.1"/>
    <property type="match status" value="1"/>
</dbReference>
<comment type="subcellular location">
    <subcellularLocation>
        <location evidence="1">Cytoplasm</location>
    </subcellularLocation>
</comment>
<dbReference type="InterPro" id="IPR001412">
    <property type="entry name" value="aa-tRNA-synth_I_CS"/>
</dbReference>
<evidence type="ECO:0000256" key="4">
    <source>
        <dbReference type="ARBA" id="ARBA00022598"/>
    </source>
</evidence>
<evidence type="ECO:0000256" key="6">
    <source>
        <dbReference type="ARBA" id="ARBA00022840"/>
    </source>
</evidence>
<evidence type="ECO:0000256" key="5">
    <source>
        <dbReference type="ARBA" id="ARBA00022741"/>
    </source>
</evidence>
<dbReference type="InterPro" id="IPR029038">
    <property type="entry name" value="MetRS_Zn"/>
</dbReference>
<feature type="non-terminal residue" evidence="13">
    <location>
        <position position="509"/>
    </location>
</feature>
<dbReference type="AlphaFoldDB" id="A0A382AJ11"/>
<dbReference type="PRINTS" id="PR01041">
    <property type="entry name" value="TRNASYNTHMET"/>
</dbReference>
<evidence type="ECO:0000259" key="12">
    <source>
        <dbReference type="Pfam" id="PF19303"/>
    </source>
</evidence>
<dbReference type="InterPro" id="IPR015413">
    <property type="entry name" value="Methionyl/Leucyl_tRNA_Synth"/>
</dbReference>
<dbReference type="Pfam" id="PF19303">
    <property type="entry name" value="Anticodon_3"/>
    <property type="match status" value="1"/>
</dbReference>
<evidence type="ECO:0000256" key="10">
    <source>
        <dbReference type="ARBA" id="ARBA00047364"/>
    </source>
</evidence>
<dbReference type="PROSITE" id="PS00178">
    <property type="entry name" value="AA_TRNA_LIGASE_I"/>
    <property type="match status" value="1"/>
</dbReference>
<feature type="non-terminal residue" evidence="13">
    <location>
        <position position="1"/>
    </location>
</feature>
<dbReference type="CDD" id="cd07957">
    <property type="entry name" value="Anticodon_Ia_Met"/>
    <property type="match status" value="1"/>
</dbReference>
<dbReference type="Gene3D" id="2.20.28.20">
    <property type="entry name" value="Methionyl-tRNA synthetase, Zn-domain"/>
    <property type="match status" value="1"/>
</dbReference>
<evidence type="ECO:0000313" key="13">
    <source>
        <dbReference type="EMBL" id="SVB01271.1"/>
    </source>
</evidence>
<dbReference type="Gene3D" id="1.10.730.10">
    <property type="entry name" value="Isoleucyl-tRNA Synthetase, Domain 1"/>
    <property type="match status" value="1"/>
</dbReference>
<evidence type="ECO:0000256" key="8">
    <source>
        <dbReference type="ARBA" id="ARBA00023146"/>
    </source>
</evidence>
<dbReference type="Gene3D" id="3.40.50.620">
    <property type="entry name" value="HUPs"/>
    <property type="match status" value="1"/>
</dbReference>
<evidence type="ECO:0000259" key="11">
    <source>
        <dbReference type="Pfam" id="PF09334"/>
    </source>
</evidence>
<dbReference type="InterPro" id="IPR023458">
    <property type="entry name" value="Met-tRNA_ligase_1"/>
</dbReference>
<reference evidence="13" key="1">
    <citation type="submission" date="2018-05" db="EMBL/GenBank/DDBJ databases">
        <authorList>
            <person name="Lanie J.A."/>
            <person name="Ng W.-L."/>
            <person name="Kazmierczak K.M."/>
            <person name="Andrzejewski T.M."/>
            <person name="Davidsen T.M."/>
            <person name="Wayne K.J."/>
            <person name="Tettelin H."/>
            <person name="Glass J.I."/>
            <person name="Rusch D."/>
            <person name="Podicherti R."/>
            <person name="Tsui H.-C.T."/>
            <person name="Winkler M.E."/>
        </authorList>
    </citation>
    <scope>NUCLEOTIDE SEQUENCE</scope>
</reference>
<evidence type="ECO:0000256" key="2">
    <source>
        <dbReference type="ARBA" id="ARBA00012838"/>
    </source>
</evidence>
<keyword evidence="6" id="KW-0067">ATP-binding</keyword>
<protein>
    <recommendedName>
        <fullName evidence="2">methionine--tRNA ligase</fullName>
        <ecNumber evidence="2">6.1.1.10</ecNumber>
    </recommendedName>
    <alternativeName>
        <fullName evidence="9">Methionyl-tRNA synthetase</fullName>
    </alternativeName>
</protein>
<dbReference type="EC" id="6.1.1.10" evidence="2"/>
<dbReference type="EMBL" id="UINC01025532">
    <property type="protein sequence ID" value="SVB01271.1"/>
    <property type="molecule type" value="Genomic_DNA"/>
</dbReference>
<evidence type="ECO:0000256" key="1">
    <source>
        <dbReference type="ARBA" id="ARBA00004496"/>
    </source>
</evidence>
<dbReference type="PANTHER" id="PTHR45765:SF1">
    <property type="entry name" value="METHIONINE--TRNA LIGASE, CYTOPLASMIC"/>
    <property type="match status" value="1"/>
</dbReference>
<dbReference type="InterPro" id="IPR014729">
    <property type="entry name" value="Rossmann-like_a/b/a_fold"/>
</dbReference>
<evidence type="ECO:0000256" key="9">
    <source>
        <dbReference type="ARBA" id="ARBA00030904"/>
    </source>
</evidence>
<evidence type="ECO:0000256" key="7">
    <source>
        <dbReference type="ARBA" id="ARBA00022917"/>
    </source>
</evidence>
<keyword evidence="3" id="KW-0963">Cytoplasm</keyword>
<keyword evidence="5" id="KW-0547">Nucleotide-binding</keyword>
<name>A0A382AJ11_9ZZZZ</name>
<feature type="domain" description="Methionyl/Leucyl tRNA synthetase" evidence="11">
    <location>
        <begin position="10"/>
        <end position="399"/>
    </location>
</feature>
<keyword evidence="8" id="KW-0030">Aminoacyl-tRNA synthetase</keyword>
<dbReference type="SUPFAM" id="SSF47323">
    <property type="entry name" value="Anticodon-binding domain of a subclass of class I aminoacyl-tRNA synthetases"/>
    <property type="match status" value="1"/>
</dbReference>
<dbReference type="Pfam" id="PF09334">
    <property type="entry name" value="tRNA-synt_1g"/>
    <property type="match status" value="1"/>
</dbReference>
<dbReference type="InterPro" id="IPR033911">
    <property type="entry name" value="MetRS_core"/>
</dbReference>
<dbReference type="GO" id="GO:0006431">
    <property type="term" value="P:methionyl-tRNA aminoacylation"/>
    <property type="evidence" value="ECO:0007669"/>
    <property type="project" value="InterPro"/>
</dbReference>
<dbReference type="GO" id="GO:0005524">
    <property type="term" value="F:ATP binding"/>
    <property type="evidence" value="ECO:0007669"/>
    <property type="project" value="UniProtKB-KW"/>
</dbReference>
<dbReference type="GO" id="GO:0004825">
    <property type="term" value="F:methionine-tRNA ligase activity"/>
    <property type="evidence" value="ECO:0007669"/>
    <property type="project" value="UniProtKB-EC"/>
</dbReference>
<dbReference type="InterPro" id="IPR014758">
    <property type="entry name" value="Met-tRNA_synth"/>
</dbReference>
<accession>A0A382AJ11</accession>